<reference evidence="1 2" key="1">
    <citation type="submission" date="2015-09" db="EMBL/GenBank/DDBJ databases">
        <title>Identification and resolution of microdiversity through metagenomic sequencing of parallel consortia.</title>
        <authorList>
            <person name="Nelson W.C."/>
            <person name="Romine M.F."/>
            <person name="Lindemann S.R."/>
        </authorList>
    </citation>
    <scope>NUCLEOTIDE SEQUENCE [LARGE SCALE GENOMIC DNA]</scope>
    <source>
        <strain evidence="1">HL-55</strain>
    </source>
</reference>
<dbReference type="Gene3D" id="1.25.40.10">
    <property type="entry name" value="Tetratricopeptide repeat domain"/>
    <property type="match status" value="2"/>
</dbReference>
<organism evidence="1 2">
    <name type="scientific">Marinobacter excellens HL-55</name>
    <dbReference type="NCBI Taxonomy" id="1305731"/>
    <lineage>
        <taxon>Bacteria</taxon>
        <taxon>Pseudomonadati</taxon>
        <taxon>Pseudomonadota</taxon>
        <taxon>Gammaproteobacteria</taxon>
        <taxon>Pseudomonadales</taxon>
        <taxon>Marinobacteraceae</taxon>
        <taxon>Marinobacter</taxon>
    </lineage>
</organism>
<sequence>MSHPVPVLKLLVAVLLLTTLAGGVAAQESFRVELGRDGETLGDMRPVFLKFESRPLPAISPEEVARRYQKLFETSDEPEVRIDALNRLNNIRDRSGRDIGFSEEQEKAVYQEALASYEHILERGSFSGRLDELLYQMAKAHALTGQHQESIQRLRQLVGLYPRSTLVPEARFRIAEAAYAAGDYLEAERGYRQLFESDVDQELASKTRYMLGWSQFKQGEQAWSRAAESFMALLDQQLPDQAQLISPPESALDRIEDSFRVLALMASRTGDASALASWLSERDEAVWHHLVYDRLADLHALEGRYARAVSINSAFVERYPAHRAGPEFMAQSVAYWQMAGDDQRARGARAAYVAQYDSETGYRALSVSQQGIWRNYARFLGDYYYSTATGLNADARASSAPATWNKAAGYYEVLAGRSSSSGELLHLAGDARLQAGNADRAIQNFRSAAYDTGYERAAEAGWAAITVLRAGLAPQALRSSLTELSQEERRFSDAFAGDTRLSGLRADLANRWYELGDVDQALSYARSTLTLEHAQAEHRYAAWLVTAGVRQRSGEFGLEERAWRQALTLIEQESSLEDEPGQADRIREQLATAIYRQGERAASDGDATVAVAHFQRVSSVLPGSDVAIKARFDAANTLLKASQWQTAINELNRFRTDFPRHSLAADVSENLVYAYLESGQQLKAAGELMRGAEQAPEPWPLRLRAAEIYHQANATSDRNLIYREWLAIAPAPKNGGDHLQQQSMRQRLIESEPEADAIRRALVAREADSPWHSEETLLWAGQSSLVLGAQVAEDFSRIALVHPLEASLARKQRALEQAQKYFLEAESFAGGAVLSEVLYRRAELYRTLARDLMASEVPQELNELETMQYQMLLEEEAYPLEERAMDLHTRNHGRLASHGFDTWIERSLDALADMHPGRYERELRWMSWNMEENDGV</sequence>
<name>A0A0P8BPF3_9GAMM</name>
<gene>
    <name evidence="1" type="ORF">HLUCCX14_03770</name>
</gene>
<dbReference type="SUPFAM" id="SSF48452">
    <property type="entry name" value="TPR-like"/>
    <property type="match status" value="2"/>
</dbReference>
<evidence type="ECO:0000313" key="2">
    <source>
        <dbReference type="Proteomes" id="UP000050416"/>
    </source>
</evidence>
<dbReference type="Proteomes" id="UP000050416">
    <property type="component" value="Unassembled WGS sequence"/>
</dbReference>
<accession>A0A0P8BPF3</accession>
<dbReference type="InterPro" id="IPR011990">
    <property type="entry name" value="TPR-like_helical_dom_sf"/>
</dbReference>
<dbReference type="Pfam" id="PF13174">
    <property type="entry name" value="TPR_6"/>
    <property type="match status" value="1"/>
</dbReference>
<protein>
    <recommendedName>
        <fullName evidence="3">Outer membrane lipoprotein BamD-like domain-containing protein</fullName>
    </recommendedName>
</protein>
<comment type="caution">
    <text evidence="1">The sequence shown here is derived from an EMBL/GenBank/DDBJ whole genome shotgun (WGS) entry which is preliminary data.</text>
</comment>
<dbReference type="OrthoDB" id="9806825at2"/>
<proteinExistence type="predicted"/>
<dbReference type="EMBL" id="LJZQ01000003">
    <property type="protein sequence ID" value="KPQ30217.1"/>
    <property type="molecule type" value="Genomic_DNA"/>
</dbReference>
<dbReference type="STRING" id="1305731.GCA_000934705_01345"/>
<evidence type="ECO:0000313" key="1">
    <source>
        <dbReference type="EMBL" id="KPQ30217.1"/>
    </source>
</evidence>
<dbReference type="InterPro" id="IPR019734">
    <property type="entry name" value="TPR_rpt"/>
</dbReference>
<dbReference type="PATRIC" id="fig|1305731.5.peg.2663"/>
<dbReference type="AlphaFoldDB" id="A0A0P8BPF3"/>
<evidence type="ECO:0008006" key="3">
    <source>
        <dbReference type="Google" id="ProtNLM"/>
    </source>
</evidence>